<dbReference type="EMBL" id="JAAAJB010001972">
    <property type="protein sequence ID" value="KAG0247100.1"/>
    <property type="molecule type" value="Genomic_DNA"/>
</dbReference>
<reference evidence="1" key="1">
    <citation type="journal article" date="2020" name="Fungal Divers.">
        <title>Resolving the Mortierellaceae phylogeny through synthesis of multi-gene phylogenetics and phylogenomics.</title>
        <authorList>
            <person name="Vandepol N."/>
            <person name="Liber J."/>
            <person name="Desiro A."/>
            <person name="Na H."/>
            <person name="Kennedy M."/>
            <person name="Barry K."/>
            <person name="Grigoriev I.V."/>
            <person name="Miller A.N."/>
            <person name="O'Donnell K."/>
            <person name="Stajich J.E."/>
            <person name="Bonito G."/>
        </authorList>
    </citation>
    <scope>NUCLEOTIDE SEQUENCE</scope>
    <source>
        <strain evidence="1">BC1065</strain>
    </source>
</reference>
<evidence type="ECO:0000313" key="2">
    <source>
        <dbReference type="Proteomes" id="UP000807716"/>
    </source>
</evidence>
<dbReference type="OrthoDB" id="2432695at2759"/>
<dbReference type="SUPFAM" id="SSF53098">
    <property type="entry name" value="Ribonuclease H-like"/>
    <property type="match status" value="1"/>
</dbReference>
<gene>
    <name evidence="1" type="ORF">DFQ27_002555</name>
</gene>
<dbReference type="InterPro" id="IPR012337">
    <property type="entry name" value="RNaseH-like_sf"/>
</dbReference>
<dbReference type="AlphaFoldDB" id="A0A9P6TTL9"/>
<feature type="non-terminal residue" evidence="1">
    <location>
        <position position="153"/>
    </location>
</feature>
<sequence>RCQALFEAFKERTKSEKNRKGLSPLLDVRTRWGSTFVMIGRAMQCKDAYCGVLFDDGDHECILDTKEWERLRLLSVLLEEFDTLTKSVIASKSYVTISLTIIAYNSLMGQIEQFVNNDSNITVAPDICRGAQTAWLKLRKYYSATDESPIYAV</sequence>
<dbReference type="Proteomes" id="UP000807716">
    <property type="component" value="Unassembled WGS sequence"/>
</dbReference>
<proteinExistence type="predicted"/>
<evidence type="ECO:0000313" key="1">
    <source>
        <dbReference type="EMBL" id="KAG0247100.1"/>
    </source>
</evidence>
<feature type="non-terminal residue" evidence="1">
    <location>
        <position position="1"/>
    </location>
</feature>
<protein>
    <submittedName>
        <fullName evidence="1">Uncharacterized protein</fullName>
    </submittedName>
</protein>
<name>A0A9P6TTL9_9FUNG</name>
<comment type="caution">
    <text evidence="1">The sequence shown here is derived from an EMBL/GenBank/DDBJ whole genome shotgun (WGS) entry which is preliminary data.</text>
</comment>
<organism evidence="1 2">
    <name type="scientific">Actinomortierella ambigua</name>
    <dbReference type="NCBI Taxonomy" id="1343610"/>
    <lineage>
        <taxon>Eukaryota</taxon>
        <taxon>Fungi</taxon>
        <taxon>Fungi incertae sedis</taxon>
        <taxon>Mucoromycota</taxon>
        <taxon>Mortierellomycotina</taxon>
        <taxon>Mortierellomycetes</taxon>
        <taxon>Mortierellales</taxon>
        <taxon>Mortierellaceae</taxon>
        <taxon>Actinomortierella</taxon>
    </lineage>
</organism>
<accession>A0A9P6TTL9</accession>
<keyword evidence="2" id="KW-1185">Reference proteome</keyword>